<keyword evidence="2" id="KW-0812">Transmembrane</keyword>
<feature type="coiled-coil region" evidence="1">
    <location>
        <begin position="58"/>
        <end position="92"/>
    </location>
</feature>
<comment type="caution">
    <text evidence="3">The sequence shown here is derived from an EMBL/GenBank/DDBJ whole genome shotgun (WGS) entry which is preliminary data.</text>
</comment>
<keyword evidence="1" id="KW-0175">Coiled coil</keyword>
<name>A0A2A9E0S7_9MICO</name>
<gene>
    <name evidence="3" type="ORF">ATJ78_2803</name>
</gene>
<sequence>MTEPQVWTLIGVFAAALFGMLTLMSTTFIRVVRTEISSLRHELKADMATGFAAVRADITRLDGRMDRLDGRMDRLEERVDSIDNDVQALTKRSYGIE</sequence>
<proteinExistence type="predicted"/>
<dbReference type="AlphaFoldDB" id="A0A2A9E0S7"/>
<reference evidence="3 4" key="1">
    <citation type="submission" date="2017-10" db="EMBL/GenBank/DDBJ databases">
        <title>Sequencing the genomes of 1000 actinobacteria strains.</title>
        <authorList>
            <person name="Klenk H.-P."/>
        </authorList>
    </citation>
    <scope>NUCLEOTIDE SEQUENCE [LARGE SCALE GENOMIC DNA]</scope>
    <source>
        <strain evidence="3 4">DSM 21798</strain>
    </source>
</reference>
<dbReference type="Proteomes" id="UP000221369">
    <property type="component" value="Unassembled WGS sequence"/>
</dbReference>
<keyword evidence="4" id="KW-1185">Reference proteome</keyword>
<keyword evidence="2" id="KW-0472">Membrane</keyword>
<evidence type="ECO:0000256" key="1">
    <source>
        <dbReference type="SAM" id="Coils"/>
    </source>
</evidence>
<keyword evidence="2" id="KW-1133">Transmembrane helix</keyword>
<dbReference type="EMBL" id="PDJE01000001">
    <property type="protein sequence ID" value="PFG31822.1"/>
    <property type="molecule type" value="Genomic_DNA"/>
</dbReference>
<accession>A0A2A9E0S7</accession>
<evidence type="ECO:0000313" key="3">
    <source>
        <dbReference type="EMBL" id="PFG31822.1"/>
    </source>
</evidence>
<evidence type="ECO:0000313" key="4">
    <source>
        <dbReference type="Proteomes" id="UP000221369"/>
    </source>
</evidence>
<organism evidence="3 4">
    <name type="scientific">Paramicrobacterium agarici</name>
    <dbReference type="NCBI Taxonomy" id="630514"/>
    <lineage>
        <taxon>Bacteria</taxon>
        <taxon>Bacillati</taxon>
        <taxon>Actinomycetota</taxon>
        <taxon>Actinomycetes</taxon>
        <taxon>Micrococcales</taxon>
        <taxon>Microbacteriaceae</taxon>
        <taxon>Paramicrobacterium</taxon>
    </lineage>
</organism>
<evidence type="ECO:0000256" key="2">
    <source>
        <dbReference type="SAM" id="Phobius"/>
    </source>
</evidence>
<feature type="transmembrane region" description="Helical" evidence="2">
    <location>
        <begin position="6"/>
        <end position="32"/>
    </location>
</feature>
<dbReference type="Gene3D" id="1.20.5.2280">
    <property type="match status" value="1"/>
</dbReference>
<protein>
    <submittedName>
        <fullName evidence="3">Uncharacterized protein</fullName>
    </submittedName>
</protein>